<keyword evidence="3" id="KW-0558">Oxidation</keyword>
<evidence type="ECO:0000256" key="2">
    <source>
        <dbReference type="ARBA" id="ARBA00023002"/>
    </source>
</evidence>
<evidence type="ECO:0000313" key="8">
    <source>
        <dbReference type="Proteomes" id="UP000295678"/>
    </source>
</evidence>
<dbReference type="InterPro" id="IPR016160">
    <property type="entry name" value="Ald_DH_CS_CYS"/>
</dbReference>
<dbReference type="InterPro" id="IPR016161">
    <property type="entry name" value="Ald_DH/histidinol_DH"/>
</dbReference>
<evidence type="ECO:0000256" key="4">
    <source>
        <dbReference type="PROSITE-ProRule" id="PRU10007"/>
    </source>
</evidence>
<accession>A0A4R3MEJ0</accession>
<dbReference type="EMBL" id="SMAK01000005">
    <property type="protein sequence ID" value="TCT10607.1"/>
    <property type="molecule type" value="Genomic_DNA"/>
</dbReference>
<dbReference type="Gene3D" id="3.40.309.10">
    <property type="entry name" value="Aldehyde Dehydrogenase, Chain A, domain 2"/>
    <property type="match status" value="1"/>
</dbReference>
<comment type="similarity">
    <text evidence="1 5">Belongs to the aldehyde dehydrogenase family.</text>
</comment>
<protein>
    <submittedName>
        <fullName evidence="7">Gamma-glutamyl-gamma-aminobutyraldehyde dehydrogenase</fullName>
    </submittedName>
</protein>
<evidence type="ECO:0000259" key="6">
    <source>
        <dbReference type="Pfam" id="PF00171"/>
    </source>
</evidence>
<dbReference type="PROSITE" id="PS00687">
    <property type="entry name" value="ALDEHYDE_DEHYDR_GLU"/>
    <property type="match status" value="1"/>
</dbReference>
<sequence>MHLSRLPDLDKAEWVSLAEGLQLETRLFIDGDYVDALDGGRFATVNPATGEVLADMAEGTGADIDRAVSAARRAFRDGRWSKLAPRARMDILCRFADLIEEQAGMLALLDTLDMGKPIADMVSVDLPEVVKTVRFMAECIDKIDGKVTATEPNVLHCVLRQPFGVVGCISPWNYPLLMAVWKIAPALAAGNTVVLKPAEQAPLSCIRLAELFVAAGGPPGVFNVVNGLGETAGKALALHPDVAKISFTGSTEVGKLILQYSGQSNMKQVALECGGKSPQIVLADVSDLERAATAAACGIFGNQGEVCNAGSRMIVDRRIAGDFIDLFRKTAETSFIPGDPLDPSTRMGPLVTVEHRRRVMNYIEAGRREGARLVFGGDVPPSPGAYVNPTLFADAANGMTIAREEIFGPVGAVIPVDGLDEAIRVANDTVYGLAAGVWTSNLDTALRLVKEIEAGVVWVNCFDEGDMTQPFGGWKQSGNARDKCFESVVSYTQTKSAWIRHG</sequence>
<dbReference type="OrthoDB" id="9812625at2"/>
<dbReference type="Gene3D" id="3.40.605.10">
    <property type="entry name" value="Aldehyde Dehydrogenase, Chain A, domain 1"/>
    <property type="match status" value="1"/>
</dbReference>
<dbReference type="PANTHER" id="PTHR11699">
    <property type="entry name" value="ALDEHYDE DEHYDROGENASE-RELATED"/>
    <property type="match status" value="1"/>
</dbReference>
<keyword evidence="2 5" id="KW-0560">Oxidoreductase</keyword>
<feature type="domain" description="Aldehyde dehydrogenase" evidence="6">
    <location>
        <begin position="40"/>
        <end position="496"/>
    </location>
</feature>
<reference evidence="7 8" key="1">
    <citation type="submission" date="2019-03" db="EMBL/GenBank/DDBJ databases">
        <title>Genomic Encyclopedia of Type Strains, Phase IV (KMG-IV): sequencing the most valuable type-strain genomes for metagenomic binning, comparative biology and taxonomic classification.</title>
        <authorList>
            <person name="Goeker M."/>
        </authorList>
    </citation>
    <scope>NUCLEOTIDE SEQUENCE [LARGE SCALE GENOMIC DNA]</scope>
    <source>
        <strain evidence="7 8">DSM 19345</strain>
    </source>
</reference>
<evidence type="ECO:0000256" key="1">
    <source>
        <dbReference type="ARBA" id="ARBA00009986"/>
    </source>
</evidence>
<dbReference type="InterPro" id="IPR015590">
    <property type="entry name" value="Aldehyde_DH_dom"/>
</dbReference>
<proteinExistence type="inferred from homology"/>
<dbReference type="InterPro" id="IPR016162">
    <property type="entry name" value="Ald_DH_N"/>
</dbReference>
<dbReference type="InterPro" id="IPR016163">
    <property type="entry name" value="Ald_DH_C"/>
</dbReference>
<dbReference type="Proteomes" id="UP000295678">
    <property type="component" value="Unassembled WGS sequence"/>
</dbReference>
<dbReference type="RefSeq" id="WP_132806457.1">
    <property type="nucleotide sequence ID" value="NZ_SMAK01000005.1"/>
</dbReference>
<comment type="caution">
    <text evidence="7">The sequence shown here is derived from an EMBL/GenBank/DDBJ whole genome shotgun (WGS) entry which is preliminary data.</text>
</comment>
<evidence type="ECO:0000313" key="7">
    <source>
        <dbReference type="EMBL" id="TCT10607.1"/>
    </source>
</evidence>
<dbReference type="FunFam" id="3.40.605.10:FF:000001">
    <property type="entry name" value="Aldehyde dehydrogenase 1"/>
    <property type="match status" value="1"/>
</dbReference>
<dbReference type="InterPro" id="IPR029510">
    <property type="entry name" value="Ald_DH_CS_GLU"/>
</dbReference>
<dbReference type="SUPFAM" id="SSF53720">
    <property type="entry name" value="ALDH-like"/>
    <property type="match status" value="1"/>
</dbReference>
<name>A0A4R3MEJ0_9HYPH</name>
<keyword evidence="8" id="KW-1185">Reference proteome</keyword>
<dbReference type="CDD" id="cd07112">
    <property type="entry name" value="ALDH_GABALDH-PuuC"/>
    <property type="match status" value="1"/>
</dbReference>
<dbReference type="FunFam" id="3.40.309.10:FF:000012">
    <property type="entry name" value="Betaine aldehyde dehydrogenase"/>
    <property type="match status" value="1"/>
</dbReference>
<feature type="active site" evidence="4">
    <location>
        <position position="272"/>
    </location>
</feature>
<gene>
    <name evidence="7" type="ORF">EDC22_105106</name>
</gene>
<evidence type="ECO:0000256" key="3">
    <source>
        <dbReference type="ARBA" id="ARBA00023097"/>
    </source>
</evidence>
<dbReference type="Pfam" id="PF00171">
    <property type="entry name" value="Aldedh"/>
    <property type="match status" value="1"/>
</dbReference>
<dbReference type="PROSITE" id="PS00070">
    <property type="entry name" value="ALDEHYDE_DEHYDR_CYS"/>
    <property type="match status" value="1"/>
</dbReference>
<evidence type="ECO:0000256" key="5">
    <source>
        <dbReference type="RuleBase" id="RU003345"/>
    </source>
</evidence>
<dbReference type="GO" id="GO:0004030">
    <property type="term" value="F:aldehyde dehydrogenase [NAD(P)+] activity"/>
    <property type="evidence" value="ECO:0007669"/>
    <property type="project" value="UniProtKB-ARBA"/>
</dbReference>
<organism evidence="7 8">
    <name type="scientific">Tepidamorphus gemmatus</name>
    <dbReference type="NCBI Taxonomy" id="747076"/>
    <lineage>
        <taxon>Bacteria</taxon>
        <taxon>Pseudomonadati</taxon>
        <taxon>Pseudomonadota</taxon>
        <taxon>Alphaproteobacteria</taxon>
        <taxon>Hyphomicrobiales</taxon>
        <taxon>Tepidamorphaceae</taxon>
        <taxon>Tepidamorphus</taxon>
    </lineage>
</organism>
<dbReference type="AlphaFoldDB" id="A0A4R3MEJ0"/>